<proteinExistence type="predicted"/>
<dbReference type="AlphaFoldDB" id="A0A0A8Z690"/>
<organism evidence="1">
    <name type="scientific">Arundo donax</name>
    <name type="common">Giant reed</name>
    <name type="synonym">Donax arundinaceus</name>
    <dbReference type="NCBI Taxonomy" id="35708"/>
    <lineage>
        <taxon>Eukaryota</taxon>
        <taxon>Viridiplantae</taxon>
        <taxon>Streptophyta</taxon>
        <taxon>Embryophyta</taxon>
        <taxon>Tracheophyta</taxon>
        <taxon>Spermatophyta</taxon>
        <taxon>Magnoliopsida</taxon>
        <taxon>Liliopsida</taxon>
        <taxon>Poales</taxon>
        <taxon>Poaceae</taxon>
        <taxon>PACMAD clade</taxon>
        <taxon>Arundinoideae</taxon>
        <taxon>Arundineae</taxon>
        <taxon>Arundo</taxon>
    </lineage>
</organism>
<sequence length="33" mass="3408">MRACISCIHEGALLGSCGKFLPCWRRAGAATGA</sequence>
<protein>
    <submittedName>
        <fullName evidence="1">Uncharacterized protein</fullName>
    </submittedName>
</protein>
<reference evidence="1" key="2">
    <citation type="journal article" date="2015" name="Data Brief">
        <title>Shoot transcriptome of the giant reed, Arundo donax.</title>
        <authorList>
            <person name="Barrero R.A."/>
            <person name="Guerrero F.D."/>
            <person name="Moolhuijzen P."/>
            <person name="Goolsby J.A."/>
            <person name="Tidwell J."/>
            <person name="Bellgard S.E."/>
            <person name="Bellgard M.I."/>
        </authorList>
    </citation>
    <scope>NUCLEOTIDE SEQUENCE</scope>
    <source>
        <tissue evidence="1">Shoot tissue taken approximately 20 cm above the soil surface</tissue>
    </source>
</reference>
<evidence type="ECO:0000313" key="1">
    <source>
        <dbReference type="EMBL" id="JAD33168.1"/>
    </source>
</evidence>
<dbReference type="EMBL" id="GBRH01264727">
    <property type="protein sequence ID" value="JAD33168.1"/>
    <property type="molecule type" value="Transcribed_RNA"/>
</dbReference>
<accession>A0A0A8Z690</accession>
<reference evidence="1" key="1">
    <citation type="submission" date="2014-09" db="EMBL/GenBank/DDBJ databases">
        <authorList>
            <person name="Magalhaes I.L.F."/>
            <person name="Oliveira U."/>
            <person name="Santos F.R."/>
            <person name="Vidigal T.H.D.A."/>
            <person name="Brescovit A.D."/>
            <person name="Santos A.J."/>
        </authorList>
    </citation>
    <scope>NUCLEOTIDE SEQUENCE</scope>
    <source>
        <tissue evidence="1">Shoot tissue taken approximately 20 cm above the soil surface</tissue>
    </source>
</reference>
<name>A0A0A8Z690_ARUDO</name>